<accession>A0AAD8YWL5</accession>
<feature type="region of interest" description="Disordered" evidence="1">
    <location>
        <begin position="160"/>
        <end position="194"/>
    </location>
</feature>
<gene>
    <name evidence="2" type="ORF">P4O66_017069</name>
</gene>
<organism evidence="2 3">
    <name type="scientific">Electrophorus voltai</name>
    <dbReference type="NCBI Taxonomy" id="2609070"/>
    <lineage>
        <taxon>Eukaryota</taxon>
        <taxon>Metazoa</taxon>
        <taxon>Chordata</taxon>
        <taxon>Craniata</taxon>
        <taxon>Vertebrata</taxon>
        <taxon>Euteleostomi</taxon>
        <taxon>Actinopterygii</taxon>
        <taxon>Neopterygii</taxon>
        <taxon>Teleostei</taxon>
        <taxon>Ostariophysi</taxon>
        <taxon>Gymnotiformes</taxon>
        <taxon>Gymnotoidei</taxon>
        <taxon>Gymnotidae</taxon>
        <taxon>Electrophorus</taxon>
    </lineage>
</organism>
<reference evidence="2" key="1">
    <citation type="submission" date="2023-03" db="EMBL/GenBank/DDBJ databases">
        <title>Electrophorus voltai genome.</title>
        <authorList>
            <person name="Bian C."/>
        </authorList>
    </citation>
    <scope>NUCLEOTIDE SEQUENCE</scope>
    <source>
        <strain evidence="2">CB-2022</strain>
        <tissue evidence="2">Muscle</tissue>
    </source>
</reference>
<evidence type="ECO:0000313" key="2">
    <source>
        <dbReference type="EMBL" id="KAK1787209.1"/>
    </source>
</evidence>
<name>A0AAD8YWL5_9TELE</name>
<proteinExistence type="predicted"/>
<feature type="region of interest" description="Disordered" evidence="1">
    <location>
        <begin position="342"/>
        <end position="362"/>
    </location>
</feature>
<feature type="region of interest" description="Disordered" evidence="1">
    <location>
        <begin position="33"/>
        <end position="73"/>
    </location>
</feature>
<evidence type="ECO:0000256" key="1">
    <source>
        <dbReference type="SAM" id="MobiDB-lite"/>
    </source>
</evidence>
<dbReference type="Proteomes" id="UP001239994">
    <property type="component" value="Unassembled WGS sequence"/>
</dbReference>
<dbReference type="EMBL" id="JAROKS010000024">
    <property type="protein sequence ID" value="KAK1787209.1"/>
    <property type="molecule type" value="Genomic_DNA"/>
</dbReference>
<dbReference type="AlphaFoldDB" id="A0AAD8YWL5"/>
<comment type="caution">
    <text evidence="2">The sequence shown here is derived from an EMBL/GenBank/DDBJ whole genome shotgun (WGS) entry which is preliminary data.</text>
</comment>
<keyword evidence="3" id="KW-1185">Reference proteome</keyword>
<sequence length="438" mass="47307">MTDACCTHARAFPIVTMQKHHGGTSRLARLTSAGTQRGIDTKEHKHNPPGSGRGGGASAGLLRPHRGQADARPGIFAPSSAALVPCRAARLMSIGMSRVALVHAKERHCEDARAENDVGAGERAAAFWGYGLTLCPALPIRRGSTPLPIKHLLRREEAVSEDSDLTARFDEPGPSPISSSDTQEGAPPPQPLQQKYRGPLRIVLLGQNGVGKSSLALSTKQGCTRLALSIRAVPSLVGQMRGESRLAVRPIATSHGCHNGAHVGLFNLSPGWNEGYLRRVTIDDEDSSILVFDNWKQAQEYKQLLVYWPVSEEPRQLRLLASCSVQLLSFIAAARLDRFRPSPSDLEKGTSRPGSGERVTLPLTSCSSTPATRYRSRPGPALAWEAWCSHGDVYPGLTPPVKLRGGSEVTGWILSEGKRCVQERNGVLQLQRERSVCG</sequence>
<evidence type="ECO:0000313" key="3">
    <source>
        <dbReference type="Proteomes" id="UP001239994"/>
    </source>
</evidence>
<protein>
    <submittedName>
        <fullName evidence="2">Uncharacterized protein</fullName>
    </submittedName>
</protein>